<dbReference type="GO" id="GO:0003677">
    <property type="term" value="F:DNA binding"/>
    <property type="evidence" value="ECO:0007669"/>
    <property type="project" value="InterPro"/>
</dbReference>
<feature type="domain" description="HTH cro/C1-type" evidence="1">
    <location>
        <begin position="10"/>
        <end position="65"/>
    </location>
</feature>
<organism evidence="2 3">
    <name type="scientific">Bosea vaviloviae</name>
    <dbReference type="NCBI Taxonomy" id="1526658"/>
    <lineage>
        <taxon>Bacteria</taxon>
        <taxon>Pseudomonadati</taxon>
        <taxon>Pseudomonadota</taxon>
        <taxon>Alphaproteobacteria</taxon>
        <taxon>Hyphomicrobiales</taxon>
        <taxon>Boseaceae</taxon>
        <taxon>Bosea</taxon>
    </lineage>
</organism>
<dbReference type="SUPFAM" id="SSF47413">
    <property type="entry name" value="lambda repressor-like DNA-binding domains"/>
    <property type="match status" value="1"/>
</dbReference>
<reference evidence="2 3" key="1">
    <citation type="submission" date="2015-07" db="EMBL/GenBank/DDBJ databases">
        <title>Whole genome sequencing of Bosea vaviloviae isolated from cave pool.</title>
        <authorList>
            <person name="Tan N.E.H."/>
            <person name="Lee Y.P."/>
            <person name="Gan H.M."/>
            <person name="Barton H."/>
            <person name="Savka M.A."/>
        </authorList>
    </citation>
    <scope>NUCLEOTIDE SEQUENCE [LARGE SCALE GENOMIC DNA]</scope>
    <source>
        <strain evidence="2 3">SD260</strain>
    </source>
</reference>
<dbReference type="InterPro" id="IPR001387">
    <property type="entry name" value="Cro/C1-type_HTH"/>
</dbReference>
<dbReference type="PROSITE" id="PS50943">
    <property type="entry name" value="HTH_CROC1"/>
    <property type="match status" value="1"/>
</dbReference>
<evidence type="ECO:0000313" key="2">
    <source>
        <dbReference type="EMBL" id="KPH81106.1"/>
    </source>
</evidence>
<dbReference type="Gene3D" id="1.10.260.40">
    <property type="entry name" value="lambda repressor-like DNA-binding domains"/>
    <property type="match status" value="1"/>
</dbReference>
<accession>A0A0N1F4D5</accession>
<dbReference type="InterPro" id="IPR010982">
    <property type="entry name" value="Lambda_DNA-bd_dom_sf"/>
</dbReference>
<gene>
    <name evidence="2" type="ORF">AE618_10810</name>
</gene>
<comment type="caution">
    <text evidence="2">The sequence shown here is derived from an EMBL/GenBank/DDBJ whole genome shotgun (WGS) entry which is preliminary data.</text>
</comment>
<dbReference type="SMART" id="SM00530">
    <property type="entry name" value="HTH_XRE"/>
    <property type="match status" value="1"/>
</dbReference>
<dbReference type="OrthoDB" id="3034420at2"/>
<dbReference type="CDD" id="cd00093">
    <property type="entry name" value="HTH_XRE"/>
    <property type="match status" value="1"/>
</dbReference>
<dbReference type="PATRIC" id="fig|1526658.3.peg.835"/>
<evidence type="ECO:0000259" key="1">
    <source>
        <dbReference type="PROSITE" id="PS50943"/>
    </source>
</evidence>
<dbReference type="AlphaFoldDB" id="A0A0N1F4D5"/>
<proteinExistence type="predicted"/>
<dbReference type="EMBL" id="LGSZ01000032">
    <property type="protein sequence ID" value="KPH81106.1"/>
    <property type="molecule type" value="Genomic_DNA"/>
</dbReference>
<dbReference type="Proteomes" id="UP000037822">
    <property type="component" value="Unassembled WGS sequence"/>
</dbReference>
<evidence type="ECO:0000313" key="3">
    <source>
        <dbReference type="Proteomes" id="UP000037822"/>
    </source>
</evidence>
<protein>
    <recommendedName>
        <fullName evidence="1">HTH cro/C1-type domain-containing protein</fullName>
    </recommendedName>
</protein>
<dbReference type="Pfam" id="PF13560">
    <property type="entry name" value="HTH_31"/>
    <property type="match status" value="1"/>
</dbReference>
<sequence length="128" mass="14466">MPDTALGIWLRALREERKLSLRDLGQRSDVDHAYIHRLETGAKEAPSEEVLDKLAKALSASKRDHDVLRHLARQTNVDPGILEFVRKDQSISADELQMLSTVVNRGARADFATSLARIRRMMMDDDDG</sequence>
<dbReference type="RefSeq" id="WP_054209048.1">
    <property type="nucleotide sequence ID" value="NZ_LGSZ01000032.1"/>
</dbReference>
<keyword evidence="3" id="KW-1185">Reference proteome</keyword>
<name>A0A0N1F4D5_9HYPH</name>